<evidence type="ECO:0000313" key="2">
    <source>
        <dbReference type="EMBL" id="MBP1466182.1"/>
    </source>
</evidence>
<dbReference type="EMBL" id="SIJK02000016">
    <property type="protein sequence ID" value="MBP1466182.1"/>
    <property type="molecule type" value="Genomic_DNA"/>
</dbReference>
<sequence>MTTSMRLLPVRVSAPVRHLIDQVGAVNPATRALLLLGAARAGLDLRGLDRELAIVLAAGLAPEVQTALREVFDQVHAATRTEQAPVHSHARQASSACTGCTALVPEAHAYATERSTGTAPTKQAQAGGPWLSSELVADPAPTTDPPPARADAGADPFAMVGIDV</sequence>
<protein>
    <submittedName>
        <fullName evidence="2">Uncharacterized protein</fullName>
    </submittedName>
</protein>
<feature type="compositionally biased region" description="Polar residues" evidence="1">
    <location>
        <begin position="113"/>
        <end position="124"/>
    </location>
</feature>
<feature type="region of interest" description="Disordered" evidence="1">
    <location>
        <begin position="112"/>
        <end position="155"/>
    </location>
</feature>
<gene>
    <name evidence="2" type="ORF">EYB53_010740</name>
</gene>
<evidence type="ECO:0000256" key="1">
    <source>
        <dbReference type="SAM" id="MobiDB-lite"/>
    </source>
</evidence>
<evidence type="ECO:0000313" key="3">
    <source>
        <dbReference type="Proteomes" id="UP001193081"/>
    </source>
</evidence>
<comment type="caution">
    <text evidence="2">The sequence shown here is derived from an EMBL/GenBank/DDBJ whole genome shotgun (WGS) entry which is preliminary data.</text>
</comment>
<dbReference type="RefSeq" id="WP_135478187.1">
    <property type="nucleotide sequence ID" value="NZ_SIJK02000016.1"/>
</dbReference>
<accession>A0ABS4D9S5</accession>
<name>A0ABS4D9S5_9CHLR</name>
<reference evidence="2 3" key="1">
    <citation type="submission" date="2021-03" db="EMBL/GenBank/DDBJ databases">
        <authorList>
            <person name="Grouzdev D.S."/>
        </authorList>
    </citation>
    <scope>NUCLEOTIDE SEQUENCE [LARGE SCALE GENOMIC DNA]</scope>
    <source>
        <strain evidence="2 3">M50-1</strain>
    </source>
</reference>
<organism evidence="2 3">
    <name type="scientific">Candidatus Chloroploca mongolica</name>
    <dbReference type="NCBI Taxonomy" id="2528176"/>
    <lineage>
        <taxon>Bacteria</taxon>
        <taxon>Bacillati</taxon>
        <taxon>Chloroflexota</taxon>
        <taxon>Chloroflexia</taxon>
        <taxon>Chloroflexales</taxon>
        <taxon>Chloroflexineae</taxon>
        <taxon>Oscillochloridaceae</taxon>
        <taxon>Candidatus Chloroploca</taxon>
    </lineage>
</organism>
<proteinExistence type="predicted"/>
<keyword evidence="3" id="KW-1185">Reference proteome</keyword>
<dbReference type="Proteomes" id="UP001193081">
    <property type="component" value="Unassembled WGS sequence"/>
</dbReference>